<dbReference type="AlphaFoldDB" id="A0A1M4NGM4"/>
<accession>A0A1M4NGM4</accession>
<evidence type="ECO:0000313" key="1">
    <source>
        <dbReference type="EMBL" id="SFZ70643.1"/>
    </source>
</evidence>
<proteinExistence type="predicted"/>
<gene>
    <name evidence="2" type="primary">omp639</name>
    <name evidence="1" type="synonym">omp753</name>
</gene>
<organism evidence="2">
    <name type="scientific">Helicobacter acinonychis</name>
    <name type="common">Helicobacter acinonyx</name>
    <dbReference type="NCBI Taxonomy" id="212"/>
    <lineage>
        <taxon>Bacteria</taxon>
        <taxon>Pseudomonadati</taxon>
        <taxon>Campylobacterota</taxon>
        <taxon>Epsilonproteobacteria</taxon>
        <taxon>Campylobacterales</taxon>
        <taxon>Helicobacteraceae</taxon>
        <taxon>Helicobacter</taxon>
    </lineage>
</organism>
<dbReference type="EMBL" id="LT632807">
    <property type="protein sequence ID" value="SFZ70643.1"/>
    <property type="molecule type" value="Genomic_DNA"/>
</dbReference>
<sequence length="72" mass="7893">MHAGVLQEFANFESNHAVSLNAFKANAARNPLNTHARVMMGGELDLAKEVFLNWGFIDLDNLISNASRFASS</sequence>
<dbReference type="RefSeq" id="WP_011577441.1">
    <property type="nucleotide sequence ID" value="NZ_FZLW01000025.1"/>
</dbReference>
<dbReference type="EMBL" id="LT632931">
    <property type="protein sequence ID" value="SFZ70879.1"/>
    <property type="molecule type" value="Genomic_DNA"/>
</dbReference>
<reference evidence="2" key="1">
    <citation type="submission" date="2016-10" db="EMBL/GenBank/DDBJ databases">
        <title>Proteomic and phylogenetic analysis of the outer membrane protein repertoire of gastric Helicobacter species.</title>
        <authorList>
            <person name="Joosten M."/>
        </authorList>
    </citation>
    <scope>NUCLEOTIDE SEQUENCE</scope>
    <source>
        <strain evidence="1">Acino2</strain>
        <strain evidence="2">Acino4</strain>
    </source>
</reference>
<evidence type="ECO:0000313" key="2">
    <source>
        <dbReference type="EMBL" id="SFZ70879.1"/>
    </source>
</evidence>
<protein>
    <submittedName>
        <fullName evidence="2">OMP639</fullName>
    </submittedName>
    <submittedName>
        <fullName evidence="1">OMP753</fullName>
    </submittedName>
</protein>
<name>A0A1M4NGM4_HELAC</name>